<dbReference type="GO" id="GO:0009403">
    <property type="term" value="P:toxin biosynthetic process"/>
    <property type="evidence" value="ECO:0007669"/>
    <property type="project" value="InterPro"/>
</dbReference>
<dbReference type="GO" id="GO:0016020">
    <property type="term" value="C:membrane"/>
    <property type="evidence" value="ECO:0007669"/>
    <property type="project" value="UniProtKB-SubCell"/>
</dbReference>
<name>A0A382QL45_9ZZZZ</name>
<comment type="subcellular location">
    <subcellularLocation>
        <location evidence="1">Membrane</location>
        <topology evidence="1">Multi-pass membrane protein</topology>
    </subcellularLocation>
</comment>
<dbReference type="PANTHER" id="PTHR36926:SF1">
    <property type="entry name" value="COLICIN V PRODUCTION PROTEIN"/>
    <property type="match status" value="1"/>
</dbReference>
<feature type="transmembrane region" description="Helical" evidence="5">
    <location>
        <begin position="37"/>
        <end position="54"/>
    </location>
</feature>
<evidence type="ECO:0000256" key="2">
    <source>
        <dbReference type="ARBA" id="ARBA00022692"/>
    </source>
</evidence>
<dbReference type="EMBL" id="UINC01114961">
    <property type="protein sequence ID" value="SVC85635.1"/>
    <property type="molecule type" value="Genomic_DNA"/>
</dbReference>
<evidence type="ECO:0000313" key="6">
    <source>
        <dbReference type="EMBL" id="SVC85635.1"/>
    </source>
</evidence>
<dbReference type="InterPro" id="IPR052719">
    <property type="entry name" value="CvpA-like"/>
</dbReference>
<feature type="transmembrane region" description="Helical" evidence="5">
    <location>
        <begin position="74"/>
        <end position="98"/>
    </location>
</feature>
<protein>
    <recommendedName>
        <fullName evidence="7">Colicin V production protein</fullName>
    </recommendedName>
</protein>
<dbReference type="AlphaFoldDB" id="A0A382QL45"/>
<keyword evidence="2 5" id="KW-0812">Transmembrane</keyword>
<sequence>MSDLPNLDQIAWLDIVLMITVILSLGLGFVRGLLREVLSLGSWIVSGWLAFLYGDNLAGVLSPWLESAKLSLLISIVVVFLVTLVGLSLAGSLTLKLFRVSGLTGLDRSLGGVFGLMRGIVVVTIVLFAAGFTPAPEKAWFRASSTVPFFQAPLTWLKFGVSKRISTGIFSGAEPGLDSDQGQ</sequence>
<keyword evidence="3 5" id="KW-1133">Transmembrane helix</keyword>
<dbReference type="PANTHER" id="PTHR36926">
    <property type="entry name" value="COLICIN V PRODUCTION PROTEIN"/>
    <property type="match status" value="1"/>
</dbReference>
<proteinExistence type="predicted"/>
<evidence type="ECO:0000256" key="1">
    <source>
        <dbReference type="ARBA" id="ARBA00004141"/>
    </source>
</evidence>
<feature type="transmembrane region" description="Helical" evidence="5">
    <location>
        <begin position="110"/>
        <end position="133"/>
    </location>
</feature>
<reference evidence="6" key="1">
    <citation type="submission" date="2018-05" db="EMBL/GenBank/DDBJ databases">
        <authorList>
            <person name="Lanie J.A."/>
            <person name="Ng W.-L."/>
            <person name="Kazmierczak K.M."/>
            <person name="Andrzejewski T.M."/>
            <person name="Davidsen T.M."/>
            <person name="Wayne K.J."/>
            <person name="Tettelin H."/>
            <person name="Glass J.I."/>
            <person name="Rusch D."/>
            <person name="Podicherti R."/>
            <person name="Tsui H.-C.T."/>
            <person name="Winkler M.E."/>
        </authorList>
    </citation>
    <scope>NUCLEOTIDE SEQUENCE</scope>
</reference>
<accession>A0A382QL45</accession>
<evidence type="ECO:0000256" key="5">
    <source>
        <dbReference type="SAM" id="Phobius"/>
    </source>
</evidence>
<dbReference type="InterPro" id="IPR003825">
    <property type="entry name" value="Colicin-V_CvpA"/>
</dbReference>
<feature type="transmembrane region" description="Helical" evidence="5">
    <location>
        <begin position="12"/>
        <end position="30"/>
    </location>
</feature>
<organism evidence="6">
    <name type="scientific">marine metagenome</name>
    <dbReference type="NCBI Taxonomy" id="408172"/>
    <lineage>
        <taxon>unclassified sequences</taxon>
        <taxon>metagenomes</taxon>
        <taxon>ecological metagenomes</taxon>
    </lineage>
</organism>
<evidence type="ECO:0008006" key="7">
    <source>
        <dbReference type="Google" id="ProtNLM"/>
    </source>
</evidence>
<dbReference type="Pfam" id="PF02674">
    <property type="entry name" value="Colicin_V"/>
    <property type="match status" value="1"/>
</dbReference>
<evidence type="ECO:0000256" key="4">
    <source>
        <dbReference type="ARBA" id="ARBA00023136"/>
    </source>
</evidence>
<evidence type="ECO:0000256" key="3">
    <source>
        <dbReference type="ARBA" id="ARBA00022989"/>
    </source>
</evidence>
<gene>
    <name evidence="6" type="ORF">METZ01_LOCUS338489</name>
</gene>
<keyword evidence="4 5" id="KW-0472">Membrane</keyword>